<sequence length="687" mass="72566">MPITGASHAAMRPLSAPPDGTAGPASPLGRQLRDVRADSVEPARRHSLADLASYQADYARRSVATLFAASPHADKLGELYQASPNRYAKLEIAEFAKVYSQLKRQPDLDPAAGKTLDDLAQQYAARILKDGLGEKSAFGPWTQRTDKHYQLRSGLERKLAEIASRHCQGDAQKLGNDFMRAEVTTFILSCVETHLGRQLDEATSRQITGLVDSAAMQAFEDLRQRRGDLIEQRGFSVGTLARDLDTVAVLPQLLRSLLEALPPGPGQRAPEEPARDGPARPTPSPDPGPAGPGEAQRPQEIHYHIDNSIHWNDNSQDNRRWNRRGDTYLGGAREGDRHLRPSGLPASGLAASLRTAASQDLPKPQQAVLSGPASPAAGRHPLLNAADQVGQSLSGLVDAAIGTAGAGTRPLPPGGAAESSAVRLAGLGSDGLSALPPRDDPGASLHGAARAVADSLSAVLTAADGAKTAKTATPARLDAAASGEDAQQPAAGEAIPADAGQPGAGGFDGIRFRDGNLYMLPTQAYLRGLASPRRAENELLRAVRGALEPAAAQPMAQRREFEALRNRILPGDRFDQDKVLDRFASGGEDRLADDAARLRQALAGHPGLERHRQALRSFARTLIREANLLPSAKPANPLVAGLLDALGIQADEEARRAPLPSKPSGVVLTTDGLHVDSSRAGGRRGAS</sequence>
<keyword evidence="4" id="KW-0843">Virulence</keyword>
<dbReference type="GO" id="GO:0005576">
    <property type="term" value="C:extracellular region"/>
    <property type="evidence" value="ECO:0007669"/>
    <property type="project" value="UniProtKB-SubCell"/>
</dbReference>
<dbReference type="Gene3D" id="1.10.4110.10">
    <property type="entry name" value="Salmonella invasion protein A, C-terminal actin-binding domain"/>
    <property type="match status" value="1"/>
</dbReference>
<reference evidence="8 9" key="1">
    <citation type="submission" date="2017-05" db="EMBL/GenBank/DDBJ databases">
        <title>Chromobacterium violaceum GHPS1 isolated from Hydrocarbon polluted soil in French Guiana display an awesome secondary metabolite arsenal and a battery of drug and heavy-metal-resistance and detoxification of xenobiotics proteins.</title>
        <authorList>
            <person name="Belbahri L."/>
        </authorList>
    </citation>
    <scope>NUCLEOTIDE SEQUENCE [LARGE SCALE GENOMIC DNA]</scope>
    <source>
        <strain evidence="8 9">GHPS1</strain>
    </source>
</reference>
<dbReference type="InterPro" id="IPR023225">
    <property type="entry name" value="SipA_chaperone-bd"/>
</dbReference>
<keyword evidence="5" id="KW-0009">Actin-binding</keyword>
<dbReference type="Gene3D" id="1.10.4150.10">
    <property type="entry name" value="SipA N-terminal domain-like"/>
    <property type="match status" value="1"/>
</dbReference>
<comment type="similarity">
    <text evidence="2">Belongs to the SipA/IpaA family.</text>
</comment>
<feature type="domain" description="Salmonella invasion protein A N-terminal" evidence="7">
    <location>
        <begin position="50"/>
        <end position="263"/>
    </location>
</feature>
<dbReference type="Proteomes" id="UP000196342">
    <property type="component" value="Unassembled WGS sequence"/>
</dbReference>
<feature type="compositionally biased region" description="Basic and acidic residues" evidence="6">
    <location>
        <begin position="269"/>
        <end position="278"/>
    </location>
</feature>
<proteinExistence type="inferred from homology"/>
<evidence type="ECO:0000256" key="5">
    <source>
        <dbReference type="ARBA" id="ARBA00023203"/>
    </source>
</evidence>
<evidence type="ECO:0000256" key="1">
    <source>
        <dbReference type="ARBA" id="ARBA00004613"/>
    </source>
</evidence>
<dbReference type="GO" id="GO:0003779">
    <property type="term" value="F:actin binding"/>
    <property type="evidence" value="ECO:0007669"/>
    <property type="project" value="UniProtKB-KW"/>
</dbReference>
<protein>
    <recommendedName>
        <fullName evidence="7">Salmonella invasion protein A N-terminal domain-containing protein</fullName>
    </recommendedName>
</protein>
<evidence type="ECO:0000256" key="3">
    <source>
        <dbReference type="ARBA" id="ARBA00022525"/>
    </source>
</evidence>
<feature type="region of interest" description="Disordered" evidence="6">
    <location>
        <begin position="1"/>
        <end position="30"/>
    </location>
</feature>
<accession>A0A202B7C2</accession>
<evidence type="ECO:0000256" key="2">
    <source>
        <dbReference type="ARBA" id="ARBA00010123"/>
    </source>
</evidence>
<evidence type="ECO:0000256" key="6">
    <source>
        <dbReference type="SAM" id="MobiDB-lite"/>
    </source>
</evidence>
<evidence type="ECO:0000259" key="7">
    <source>
        <dbReference type="Pfam" id="PF09052"/>
    </source>
</evidence>
<evidence type="ECO:0000313" key="9">
    <source>
        <dbReference type="Proteomes" id="UP000196342"/>
    </source>
</evidence>
<feature type="region of interest" description="Disordered" evidence="6">
    <location>
        <begin position="354"/>
        <end position="375"/>
    </location>
</feature>
<dbReference type="EMBL" id="NHOO01000012">
    <property type="protein sequence ID" value="OVE47230.1"/>
    <property type="molecule type" value="Genomic_DNA"/>
</dbReference>
<dbReference type="SUPFAM" id="SSF101312">
    <property type="entry name" value="Invasion protein A (SipA) , C-terminal actin binding domain"/>
    <property type="match status" value="1"/>
</dbReference>
<dbReference type="InterPro" id="IPR015138">
    <property type="entry name" value="SipA_N"/>
</dbReference>
<name>A0A202B7C2_CHRVL</name>
<feature type="region of interest" description="Disordered" evidence="6">
    <location>
        <begin position="654"/>
        <end position="687"/>
    </location>
</feature>
<feature type="region of interest" description="Disordered" evidence="6">
    <location>
        <begin position="260"/>
        <end position="296"/>
    </location>
</feature>
<dbReference type="SUPFAM" id="SSF140746">
    <property type="entry name" value="SipA N-terminal domain-like"/>
    <property type="match status" value="1"/>
</dbReference>
<evidence type="ECO:0000256" key="4">
    <source>
        <dbReference type="ARBA" id="ARBA00023026"/>
    </source>
</evidence>
<keyword evidence="9" id="KW-1185">Reference proteome</keyword>
<dbReference type="InterPro" id="IPR023224">
    <property type="entry name" value="SipA_actin-bd_C_sf"/>
</dbReference>
<gene>
    <name evidence="8" type="ORF">CBW21_14790</name>
</gene>
<dbReference type="NCBIfam" id="NF011903">
    <property type="entry name" value="PRK15376.1"/>
    <property type="match status" value="1"/>
</dbReference>
<comment type="subcellular location">
    <subcellularLocation>
        <location evidence="1">Secreted</location>
    </subcellularLocation>
</comment>
<keyword evidence="3" id="KW-0964">Secreted</keyword>
<dbReference type="AlphaFoldDB" id="A0A202B7C2"/>
<dbReference type="RefSeq" id="WP_087698220.1">
    <property type="nucleotide sequence ID" value="NZ_JABXOB010000005.1"/>
</dbReference>
<organism evidence="8 9">
    <name type="scientific">Chromobacterium violaceum</name>
    <dbReference type="NCBI Taxonomy" id="536"/>
    <lineage>
        <taxon>Bacteria</taxon>
        <taxon>Pseudomonadati</taxon>
        <taxon>Pseudomonadota</taxon>
        <taxon>Betaproteobacteria</taxon>
        <taxon>Neisseriales</taxon>
        <taxon>Chromobacteriaceae</taxon>
        <taxon>Chromobacterium</taxon>
    </lineage>
</organism>
<feature type="region of interest" description="Disordered" evidence="6">
    <location>
        <begin position="467"/>
        <end position="506"/>
    </location>
</feature>
<dbReference type="Pfam" id="PF09052">
    <property type="entry name" value="SipA"/>
    <property type="match status" value="1"/>
</dbReference>
<feature type="compositionally biased region" description="Pro residues" evidence="6">
    <location>
        <begin position="280"/>
        <end position="290"/>
    </location>
</feature>
<evidence type="ECO:0000313" key="8">
    <source>
        <dbReference type="EMBL" id="OVE47230.1"/>
    </source>
</evidence>
<comment type="caution">
    <text evidence="8">The sequence shown here is derived from an EMBL/GenBank/DDBJ whole genome shotgun (WGS) entry which is preliminary data.</text>
</comment>